<sequence>MIFSSYIKRGGAFARHHSHPESNGCAEDAEILQVVFDSNLGLVCQLSEVHALSHEDMGPIGLYRARLDRRLRHLKNPDLQQQFYKQLIVQIAVQELIDKVFTMHPDHPVRYEWQQSPDPEKALERAGKKLLHGFPSHCETLREFIACPDRWVCREPYDMPLHSKYIISTTRLPVTKEEAEAGLH</sequence>
<name>A0A164PNT8_9AGAM</name>
<dbReference type="EMBL" id="KV419432">
    <property type="protein sequence ID" value="KZS88904.1"/>
    <property type="molecule type" value="Genomic_DNA"/>
</dbReference>
<evidence type="ECO:0000313" key="1">
    <source>
        <dbReference type="EMBL" id="KZS88904.1"/>
    </source>
</evidence>
<keyword evidence="2" id="KW-1185">Reference proteome</keyword>
<dbReference type="AlphaFoldDB" id="A0A164PNT8"/>
<dbReference type="Proteomes" id="UP000076722">
    <property type="component" value="Unassembled WGS sequence"/>
</dbReference>
<organism evidence="1 2">
    <name type="scientific">Sistotremastrum niveocremeum HHB9708</name>
    <dbReference type="NCBI Taxonomy" id="1314777"/>
    <lineage>
        <taxon>Eukaryota</taxon>
        <taxon>Fungi</taxon>
        <taxon>Dikarya</taxon>
        <taxon>Basidiomycota</taxon>
        <taxon>Agaricomycotina</taxon>
        <taxon>Agaricomycetes</taxon>
        <taxon>Sistotremastrales</taxon>
        <taxon>Sistotremastraceae</taxon>
        <taxon>Sertulicium</taxon>
        <taxon>Sertulicium niveocremeum</taxon>
    </lineage>
</organism>
<reference evidence="1 2" key="1">
    <citation type="journal article" date="2016" name="Mol. Biol. Evol.">
        <title>Comparative Genomics of Early-Diverging Mushroom-Forming Fungi Provides Insights into the Origins of Lignocellulose Decay Capabilities.</title>
        <authorList>
            <person name="Nagy L.G."/>
            <person name="Riley R."/>
            <person name="Tritt A."/>
            <person name="Adam C."/>
            <person name="Daum C."/>
            <person name="Floudas D."/>
            <person name="Sun H."/>
            <person name="Yadav J.S."/>
            <person name="Pangilinan J."/>
            <person name="Larsson K.H."/>
            <person name="Matsuura K."/>
            <person name="Barry K."/>
            <person name="Labutti K."/>
            <person name="Kuo R."/>
            <person name="Ohm R.A."/>
            <person name="Bhattacharya S.S."/>
            <person name="Shirouzu T."/>
            <person name="Yoshinaga Y."/>
            <person name="Martin F.M."/>
            <person name="Grigoriev I.V."/>
            <person name="Hibbett D.S."/>
        </authorList>
    </citation>
    <scope>NUCLEOTIDE SEQUENCE [LARGE SCALE GENOMIC DNA]</scope>
    <source>
        <strain evidence="1 2">HHB9708</strain>
    </source>
</reference>
<gene>
    <name evidence="1" type="ORF">SISNIDRAFT_469797</name>
</gene>
<proteinExistence type="predicted"/>
<evidence type="ECO:0000313" key="2">
    <source>
        <dbReference type="Proteomes" id="UP000076722"/>
    </source>
</evidence>
<protein>
    <submittedName>
        <fullName evidence="1">Uncharacterized protein</fullName>
    </submittedName>
</protein>
<accession>A0A164PNT8</accession>